<dbReference type="Proteomes" id="UP001159363">
    <property type="component" value="Chromosome X"/>
</dbReference>
<accession>A0ABQ9HQJ3</accession>
<reference evidence="1 2" key="1">
    <citation type="submission" date="2023-02" db="EMBL/GenBank/DDBJ databases">
        <title>LHISI_Scaffold_Assembly.</title>
        <authorList>
            <person name="Stuart O.P."/>
            <person name="Cleave R."/>
            <person name="Magrath M.J.L."/>
            <person name="Mikheyev A.S."/>
        </authorList>
    </citation>
    <scope>NUCLEOTIDE SEQUENCE [LARGE SCALE GENOMIC DNA]</scope>
    <source>
        <strain evidence="1">Daus_M_001</strain>
        <tissue evidence="1">Leg muscle</tissue>
    </source>
</reference>
<keyword evidence="2" id="KW-1185">Reference proteome</keyword>
<proteinExistence type="predicted"/>
<evidence type="ECO:0000313" key="2">
    <source>
        <dbReference type="Proteomes" id="UP001159363"/>
    </source>
</evidence>
<dbReference type="EMBL" id="JARBHB010000004">
    <property type="protein sequence ID" value="KAJ8886178.1"/>
    <property type="molecule type" value="Genomic_DNA"/>
</dbReference>
<gene>
    <name evidence="1" type="ORF">PR048_012387</name>
</gene>
<sequence>MHGQEQDNGSNMKVEEYRSSENNTCTKTSGIFVTCGNNSPNLVSNNATLSCPIAPLIYNNEEVYDALYEASQGQRLDAFCRNIALLIARKLQNSAFLCRLLNWYEIFLKVNVVSEVLQKVTSILQSAMGLIKSVQIFLEEMRCDGGVDSIVTYGKKLADKISVAPEFGKEIQVRPRNIKRRFSYEGEDEPIEVGKTSFQVDFFNAVLDANHLKKACTGLQIVLSDLEECDLNGNYLFDELQIYAPILSHRSSQAKALSFITKNCYVETFSNVPVSLRILLQDA</sequence>
<comment type="caution">
    <text evidence="1">The sequence shown here is derived from an EMBL/GenBank/DDBJ whole genome shotgun (WGS) entry which is preliminary data.</text>
</comment>
<organism evidence="1 2">
    <name type="scientific">Dryococelus australis</name>
    <dbReference type="NCBI Taxonomy" id="614101"/>
    <lineage>
        <taxon>Eukaryota</taxon>
        <taxon>Metazoa</taxon>
        <taxon>Ecdysozoa</taxon>
        <taxon>Arthropoda</taxon>
        <taxon>Hexapoda</taxon>
        <taxon>Insecta</taxon>
        <taxon>Pterygota</taxon>
        <taxon>Neoptera</taxon>
        <taxon>Polyneoptera</taxon>
        <taxon>Phasmatodea</taxon>
        <taxon>Verophasmatodea</taxon>
        <taxon>Anareolatae</taxon>
        <taxon>Phasmatidae</taxon>
        <taxon>Eurycanthinae</taxon>
        <taxon>Dryococelus</taxon>
    </lineage>
</organism>
<evidence type="ECO:0000313" key="1">
    <source>
        <dbReference type="EMBL" id="KAJ8886178.1"/>
    </source>
</evidence>
<name>A0ABQ9HQJ3_9NEOP</name>
<protein>
    <submittedName>
        <fullName evidence="1">Uncharacterized protein</fullName>
    </submittedName>
</protein>